<protein>
    <submittedName>
        <fullName evidence="2">Uncharacterized protein</fullName>
    </submittedName>
</protein>
<keyword evidence="3" id="KW-1185">Reference proteome</keyword>
<evidence type="ECO:0000313" key="1">
    <source>
        <dbReference type="EMBL" id="RGE62417.1"/>
    </source>
</evidence>
<organism evidence="2 4">
    <name type="scientific">Eisenbergiella massiliensis</name>
    <dbReference type="NCBI Taxonomy" id="1720294"/>
    <lineage>
        <taxon>Bacteria</taxon>
        <taxon>Bacillati</taxon>
        <taxon>Bacillota</taxon>
        <taxon>Clostridia</taxon>
        <taxon>Lachnospirales</taxon>
        <taxon>Lachnospiraceae</taxon>
        <taxon>Eisenbergiella</taxon>
    </lineage>
</organism>
<evidence type="ECO:0000313" key="2">
    <source>
        <dbReference type="EMBL" id="RGE74579.1"/>
    </source>
</evidence>
<gene>
    <name evidence="2" type="ORF">DWY69_01025</name>
    <name evidence="1" type="ORF">DXC51_07355</name>
</gene>
<dbReference type="EMBL" id="QVLV01000004">
    <property type="protein sequence ID" value="RGE62417.1"/>
    <property type="molecule type" value="Genomic_DNA"/>
</dbReference>
<comment type="caution">
    <text evidence="2">The sequence shown here is derived from an EMBL/GenBank/DDBJ whole genome shotgun (WGS) entry which is preliminary data.</text>
</comment>
<dbReference type="Proteomes" id="UP000261166">
    <property type="component" value="Unassembled WGS sequence"/>
</dbReference>
<dbReference type="AlphaFoldDB" id="A0A3E3J5E8"/>
<sequence>MNEKYVFIDRWCYTMPDTVPDEDGIIVLISKKSFGPLEVYECGLDNNHNPYERYEWLENDLYEDEKYCKNISEEELLKQIFGIISIFKSNGLSDWINFYMEILGRLAPGLPG</sequence>
<dbReference type="Proteomes" id="UP000260812">
    <property type="component" value="Unassembled WGS sequence"/>
</dbReference>
<accession>A0A3E3J5E8</accession>
<proteinExistence type="predicted"/>
<dbReference type="EMBL" id="QVLU01000001">
    <property type="protein sequence ID" value="RGE74579.1"/>
    <property type="molecule type" value="Genomic_DNA"/>
</dbReference>
<evidence type="ECO:0000313" key="3">
    <source>
        <dbReference type="Proteomes" id="UP000260812"/>
    </source>
</evidence>
<dbReference type="GeneID" id="97986701"/>
<dbReference type="OrthoDB" id="1822162at2"/>
<dbReference type="RefSeq" id="WP_117530472.1">
    <property type="nucleotide sequence ID" value="NZ_JBKUNB010000018.1"/>
</dbReference>
<name>A0A3E3J5E8_9FIRM</name>
<evidence type="ECO:0000313" key="4">
    <source>
        <dbReference type="Proteomes" id="UP000261166"/>
    </source>
</evidence>
<reference evidence="2 4" key="1">
    <citation type="submission" date="2018-08" db="EMBL/GenBank/DDBJ databases">
        <title>A genome reference for cultivated species of the human gut microbiota.</title>
        <authorList>
            <person name="Zou Y."/>
            <person name="Xue W."/>
            <person name="Luo G."/>
        </authorList>
    </citation>
    <scope>NUCLEOTIDE SEQUENCE [LARGE SCALE GENOMIC DNA]</scope>
    <source>
        <strain evidence="2 4">AF26-4BH</strain>
        <strain evidence="1">TF05-5AC</strain>
    </source>
</reference>